<evidence type="ECO:0000256" key="13">
    <source>
        <dbReference type="ARBA" id="ARBA00045957"/>
    </source>
</evidence>
<keyword evidence="10 18" id="KW-0560">Oxidoreductase</keyword>
<evidence type="ECO:0000313" key="22">
    <source>
        <dbReference type="Proteomes" id="UP001374579"/>
    </source>
</evidence>
<dbReference type="InterPro" id="IPR000960">
    <property type="entry name" value="Flavin_mOase"/>
</dbReference>
<comment type="catalytic activity">
    <reaction evidence="15">
        <text>hypotaurine + NADPH + O2 + H(+) = taurine + NADP(+) + H2O</text>
        <dbReference type="Rhea" id="RHEA:69819"/>
        <dbReference type="ChEBI" id="CHEBI:15377"/>
        <dbReference type="ChEBI" id="CHEBI:15378"/>
        <dbReference type="ChEBI" id="CHEBI:15379"/>
        <dbReference type="ChEBI" id="CHEBI:57783"/>
        <dbReference type="ChEBI" id="CHEBI:57853"/>
        <dbReference type="ChEBI" id="CHEBI:58349"/>
        <dbReference type="ChEBI" id="CHEBI:507393"/>
        <dbReference type="EC" id="1.14.13.8"/>
    </reaction>
    <physiologicalReaction direction="left-to-right" evidence="15">
        <dbReference type="Rhea" id="RHEA:69820"/>
    </physiologicalReaction>
</comment>
<dbReference type="EC" id="1.-.-.-" evidence="19"/>
<dbReference type="InterPro" id="IPR002253">
    <property type="entry name" value="Flavin_mOase_1"/>
</dbReference>
<evidence type="ECO:0000256" key="15">
    <source>
        <dbReference type="ARBA" id="ARBA00048041"/>
    </source>
</evidence>
<dbReference type="PANTHER" id="PTHR23023">
    <property type="entry name" value="DIMETHYLANILINE MONOOXYGENASE"/>
    <property type="match status" value="1"/>
</dbReference>
<keyword evidence="5 20" id="KW-0812">Transmembrane</keyword>
<evidence type="ECO:0000256" key="10">
    <source>
        <dbReference type="ARBA" id="ARBA00023002"/>
    </source>
</evidence>
<evidence type="ECO:0000256" key="3">
    <source>
        <dbReference type="ARBA" id="ARBA00009183"/>
    </source>
</evidence>
<evidence type="ECO:0000256" key="8">
    <source>
        <dbReference type="ARBA" id="ARBA00022857"/>
    </source>
</evidence>
<evidence type="ECO:0000313" key="21">
    <source>
        <dbReference type="EMBL" id="KAK7103254.1"/>
    </source>
</evidence>
<evidence type="ECO:0000256" key="18">
    <source>
        <dbReference type="PIRNR" id="PIRNR000332"/>
    </source>
</evidence>
<organism evidence="21 22">
    <name type="scientific">Littorina saxatilis</name>
    <dbReference type="NCBI Taxonomy" id="31220"/>
    <lineage>
        <taxon>Eukaryota</taxon>
        <taxon>Metazoa</taxon>
        <taxon>Spiralia</taxon>
        <taxon>Lophotrochozoa</taxon>
        <taxon>Mollusca</taxon>
        <taxon>Gastropoda</taxon>
        <taxon>Caenogastropoda</taxon>
        <taxon>Littorinimorpha</taxon>
        <taxon>Littorinoidea</taxon>
        <taxon>Littorinidae</taxon>
        <taxon>Littorina</taxon>
    </lineage>
</organism>
<comment type="catalytic activity">
    <reaction evidence="16">
        <text>trimethylamine + NADPH + O2 = trimethylamine N-oxide + NADP(+) + H2O</text>
        <dbReference type="Rhea" id="RHEA:31979"/>
        <dbReference type="ChEBI" id="CHEBI:15377"/>
        <dbReference type="ChEBI" id="CHEBI:15379"/>
        <dbReference type="ChEBI" id="CHEBI:15724"/>
        <dbReference type="ChEBI" id="CHEBI:57783"/>
        <dbReference type="ChEBI" id="CHEBI:58349"/>
        <dbReference type="ChEBI" id="CHEBI:58389"/>
        <dbReference type="EC" id="1.14.13.148"/>
    </reaction>
    <physiologicalReaction direction="left-to-right" evidence="16">
        <dbReference type="Rhea" id="RHEA:31980"/>
    </physiologicalReaction>
</comment>
<evidence type="ECO:0000256" key="20">
    <source>
        <dbReference type="SAM" id="Phobius"/>
    </source>
</evidence>
<comment type="catalytic activity">
    <reaction evidence="17">
        <text>N,N-dimethylaniline + NADPH + O2 + H(+) = N,N-dimethylaniline N-oxide + NADP(+) + H2O</text>
        <dbReference type="Rhea" id="RHEA:24468"/>
        <dbReference type="ChEBI" id="CHEBI:15377"/>
        <dbReference type="ChEBI" id="CHEBI:15378"/>
        <dbReference type="ChEBI" id="CHEBI:15379"/>
        <dbReference type="ChEBI" id="CHEBI:16269"/>
        <dbReference type="ChEBI" id="CHEBI:17735"/>
        <dbReference type="ChEBI" id="CHEBI:57783"/>
        <dbReference type="ChEBI" id="CHEBI:58349"/>
        <dbReference type="EC" id="1.14.13.8"/>
    </reaction>
    <physiologicalReaction direction="left-to-right" evidence="17">
        <dbReference type="Rhea" id="RHEA:24469"/>
    </physiologicalReaction>
</comment>
<keyword evidence="12 18" id="KW-0472">Membrane</keyword>
<dbReference type="GO" id="GO:0005789">
    <property type="term" value="C:endoplasmic reticulum membrane"/>
    <property type="evidence" value="ECO:0007669"/>
    <property type="project" value="UniProtKB-SubCell"/>
</dbReference>
<dbReference type="InterPro" id="IPR036188">
    <property type="entry name" value="FAD/NAD-bd_sf"/>
</dbReference>
<reference evidence="21 22" key="1">
    <citation type="submission" date="2024-02" db="EMBL/GenBank/DDBJ databases">
        <title>Chromosome-scale genome assembly of the rough periwinkle Littorina saxatilis.</title>
        <authorList>
            <person name="De Jode A."/>
            <person name="Faria R."/>
            <person name="Formenti G."/>
            <person name="Sims Y."/>
            <person name="Smith T.P."/>
            <person name="Tracey A."/>
            <person name="Wood J.M.D."/>
            <person name="Zagrodzka Z.B."/>
            <person name="Johannesson K."/>
            <person name="Butlin R.K."/>
            <person name="Leder E.H."/>
        </authorList>
    </citation>
    <scope>NUCLEOTIDE SEQUENCE [LARGE SCALE GENOMIC DNA]</scope>
    <source>
        <strain evidence="21">Snail1</strain>
        <tissue evidence="21">Muscle</tissue>
    </source>
</reference>
<gene>
    <name evidence="21" type="ORF">V1264_018192</name>
</gene>
<keyword evidence="22" id="KW-1185">Reference proteome</keyword>
<accession>A0AAN9BEH7</accession>
<keyword evidence="6 18" id="KW-0256">Endoplasmic reticulum</keyword>
<dbReference type="Proteomes" id="UP001374579">
    <property type="component" value="Unassembled WGS sequence"/>
</dbReference>
<protein>
    <recommendedName>
        <fullName evidence="19">Flavin-containing monooxygenase</fullName>
        <ecNumber evidence="19">1.-.-.-</ecNumber>
    </recommendedName>
</protein>
<evidence type="ECO:0000256" key="4">
    <source>
        <dbReference type="ARBA" id="ARBA00022630"/>
    </source>
</evidence>
<dbReference type="GO" id="GO:0034899">
    <property type="term" value="F:trimethylamine monooxygenase activity"/>
    <property type="evidence" value="ECO:0007669"/>
    <property type="project" value="UniProtKB-EC"/>
</dbReference>
<keyword evidence="4 18" id="KW-0285">Flavoprotein</keyword>
<dbReference type="PRINTS" id="PR00370">
    <property type="entry name" value="FMOXYGENASE"/>
</dbReference>
<dbReference type="GO" id="GO:0050661">
    <property type="term" value="F:NADP binding"/>
    <property type="evidence" value="ECO:0007669"/>
    <property type="project" value="InterPro"/>
</dbReference>
<comment type="subcellular location">
    <subcellularLocation>
        <location evidence="2">Endoplasmic reticulum membrane</location>
        <topology evidence="2">Single-pass membrane protein</topology>
    </subcellularLocation>
</comment>
<dbReference type="FunFam" id="3.50.50.60:FF:000159">
    <property type="entry name" value="Dimethylaniline monooxygenase [N-oxide-forming]"/>
    <property type="match status" value="1"/>
</dbReference>
<keyword evidence="8 18" id="KW-0521">NADP</keyword>
<evidence type="ECO:0000256" key="5">
    <source>
        <dbReference type="ARBA" id="ARBA00022692"/>
    </source>
</evidence>
<comment type="caution">
    <text evidence="21">The sequence shown here is derived from an EMBL/GenBank/DDBJ whole genome shotgun (WGS) entry which is preliminary data.</text>
</comment>
<comment type="catalytic activity">
    <reaction evidence="14">
        <text>hypotaurine + NADH + O2 + H(+) = taurine + NAD(+) + H2O</text>
        <dbReference type="Rhea" id="RHEA:74111"/>
        <dbReference type="ChEBI" id="CHEBI:15377"/>
        <dbReference type="ChEBI" id="CHEBI:15378"/>
        <dbReference type="ChEBI" id="CHEBI:15379"/>
        <dbReference type="ChEBI" id="CHEBI:57540"/>
        <dbReference type="ChEBI" id="CHEBI:57853"/>
        <dbReference type="ChEBI" id="CHEBI:57945"/>
        <dbReference type="ChEBI" id="CHEBI:507393"/>
        <dbReference type="EC" id="1.14.13.8"/>
    </reaction>
    <physiologicalReaction direction="left-to-right" evidence="14">
        <dbReference type="Rhea" id="RHEA:74112"/>
    </physiologicalReaction>
</comment>
<keyword evidence="7 18" id="KW-0274">FAD</keyword>
<evidence type="ECO:0000256" key="14">
    <source>
        <dbReference type="ARBA" id="ARBA00047338"/>
    </source>
</evidence>
<proteinExistence type="inferred from homology"/>
<dbReference type="GO" id="GO:0050660">
    <property type="term" value="F:flavin adenine dinucleotide binding"/>
    <property type="evidence" value="ECO:0007669"/>
    <property type="project" value="InterPro"/>
</dbReference>
<dbReference type="Pfam" id="PF00743">
    <property type="entry name" value="FMO-like"/>
    <property type="match status" value="1"/>
</dbReference>
<keyword evidence="9 20" id="KW-1133">Transmembrane helix</keyword>
<evidence type="ECO:0000256" key="17">
    <source>
        <dbReference type="ARBA" id="ARBA00049443"/>
    </source>
</evidence>
<evidence type="ECO:0000256" key="12">
    <source>
        <dbReference type="ARBA" id="ARBA00023136"/>
    </source>
</evidence>
<dbReference type="EMBL" id="JBAMIC010000008">
    <property type="protein sequence ID" value="KAK7103254.1"/>
    <property type="molecule type" value="Genomic_DNA"/>
</dbReference>
<evidence type="ECO:0000256" key="1">
    <source>
        <dbReference type="ARBA" id="ARBA00001974"/>
    </source>
</evidence>
<dbReference type="AlphaFoldDB" id="A0AAN9BEH7"/>
<evidence type="ECO:0000256" key="7">
    <source>
        <dbReference type="ARBA" id="ARBA00022827"/>
    </source>
</evidence>
<dbReference type="PIRSF" id="PIRSF000332">
    <property type="entry name" value="FMO"/>
    <property type="match status" value="1"/>
</dbReference>
<comment type="similarity">
    <text evidence="3 18 19">Belongs to the FMO family.</text>
</comment>
<evidence type="ECO:0000256" key="16">
    <source>
        <dbReference type="ARBA" id="ARBA00048088"/>
    </source>
</evidence>
<evidence type="ECO:0000256" key="6">
    <source>
        <dbReference type="ARBA" id="ARBA00022824"/>
    </source>
</evidence>
<name>A0AAN9BEH7_9CAEN</name>
<keyword evidence="11 18" id="KW-0503">Monooxygenase</keyword>
<dbReference type="SUPFAM" id="SSF51905">
    <property type="entry name" value="FAD/NAD(P)-binding domain"/>
    <property type="match status" value="2"/>
</dbReference>
<comment type="cofactor">
    <cofactor evidence="1 18 19">
        <name>FAD</name>
        <dbReference type="ChEBI" id="CHEBI:57692"/>
    </cofactor>
</comment>
<evidence type="ECO:0000256" key="11">
    <source>
        <dbReference type="ARBA" id="ARBA00023033"/>
    </source>
</evidence>
<dbReference type="PRINTS" id="PR01121">
    <property type="entry name" value="FMOXYGENASE1"/>
</dbReference>
<dbReference type="GO" id="GO:0004499">
    <property type="term" value="F:N,N-dimethylaniline monooxygenase activity"/>
    <property type="evidence" value="ECO:0007669"/>
    <property type="project" value="UniProtKB-UniRule"/>
</dbReference>
<dbReference type="InterPro" id="IPR050346">
    <property type="entry name" value="FMO-like"/>
</dbReference>
<evidence type="ECO:0000256" key="9">
    <source>
        <dbReference type="ARBA" id="ARBA00022989"/>
    </source>
</evidence>
<dbReference type="Gene3D" id="3.50.50.60">
    <property type="entry name" value="FAD/NAD(P)-binding domain"/>
    <property type="match status" value="1"/>
</dbReference>
<evidence type="ECO:0000256" key="19">
    <source>
        <dbReference type="RuleBase" id="RU361177"/>
    </source>
</evidence>
<comment type="function">
    <text evidence="13">Broad spectrum monooxygenase that catalyzes the oxygenation of a wide variety of nitrogen- and sulfur-containing compounds including xenobiotics. Catalyzes the S-oxygenation of hypotaurine to produce taurine, an organic osmolyte involved in cell volume regulation as well as a variety of cytoprotective and developmental processes. In vitro, catalyzes the N-oxygenation of trimethylamine (TMA) to produce trimethylamine N-oxide (TMAO) and could therefore participate to the detoxification of this compound that is generated by the action of gut microbiota from dietary precursors such as choline, choline containing compounds, betaine or L-carnitine.</text>
</comment>
<dbReference type="InterPro" id="IPR020946">
    <property type="entry name" value="Flavin_mOase-like"/>
</dbReference>
<feature type="transmembrane region" description="Helical" evidence="20">
    <location>
        <begin position="519"/>
        <end position="543"/>
    </location>
</feature>
<evidence type="ECO:0000256" key="2">
    <source>
        <dbReference type="ARBA" id="ARBA00004389"/>
    </source>
</evidence>
<sequence>MAAVRRVAVIGAGASGLPSTKTCVEEGLDTVCLERADEVGGLWRFTKKVVEGRSCVMKSTVMNTSKEMSCFSDFPPPKDFPNFMQHDVAQKYFRAYADHFDLDRHIRYNTEVTKVRQADDYVRTGRWVVESIDHKSGKKSTDTFDAVLVCSGHHAEKNLPEVPGISEFEGPVIHSHDYRPDSEHDDKKILVVGLGNSAGDLAVELSRKGKQVFLSTRKGTWIFHCYMFRGMPWDMCLNTRFEFWKNSCLPFSWVEAKMAATLNQTIDHDLYGLTPACMPFSHSPFVNDELGGRIICGAVKVKDDLQRLTTSGVEFKDGSFEDIDVVLMATGYTIGFPFMEKEVVDIEKNQLKFYKQMFQPDLQHQTLAFIGCVQPSGCIWPICELQARLAVSVFKGAVKLPPRDDMWKEIEANESMRSSRYPNTIRHTLEIDWLPTMDELAEMIGCKPNIGRLVLTDPKLALRVLFGPCLPYQYRLEGPGRWSGARDAVLSFMDRVRFPLQSRALPPNRRSGLVKTAEWVLFPSFSWVVFLELLVLALLLLVLCRG</sequence>